<keyword evidence="4" id="KW-0560">Oxidoreductase</keyword>
<evidence type="ECO:0000313" key="8">
    <source>
        <dbReference type="Proteomes" id="UP000298656"/>
    </source>
</evidence>
<dbReference type="PANTHER" id="PTHR19372:SF7">
    <property type="entry name" value="SULFITE OXIDASE, MITOCHONDRIAL"/>
    <property type="match status" value="1"/>
</dbReference>
<keyword evidence="2" id="KW-0500">Molybdenum</keyword>
<dbReference type="PANTHER" id="PTHR19372">
    <property type="entry name" value="SULFITE REDUCTASE"/>
    <property type="match status" value="1"/>
</dbReference>
<dbReference type="GO" id="GO:0020037">
    <property type="term" value="F:heme binding"/>
    <property type="evidence" value="ECO:0007669"/>
    <property type="project" value="TreeGrafter"/>
</dbReference>
<protein>
    <submittedName>
        <fullName evidence="7">Sulfide dehydrogenase</fullName>
    </submittedName>
</protein>
<evidence type="ECO:0000256" key="1">
    <source>
        <dbReference type="ARBA" id="ARBA00001924"/>
    </source>
</evidence>
<dbReference type="GO" id="GO:0008482">
    <property type="term" value="F:sulfite oxidase activity"/>
    <property type="evidence" value="ECO:0007669"/>
    <property type="project" value="TreeGrafter"/>
</dbReference>
<evidence type="ECO:0000313" key="7">
    <source>
        <dbReference type="EMBL" id="QCP48879.1"/>
    </source>
</evidence>
<feature type="domain" description="Moybdenum cofactor oxidoreductase dimerisation" evidence="6">
    <location>
        <begin position="303"/>
        <end position="410"/>
    </location>
</feature>
<dbReference type="PRINTS" id="PR00407">
    <property type="entry name" value="EUMOPTERIN"/>
</dbReference>
<feature type="domain" description="Oxidoreductase molybdopterin-binding" evidence="5">
    <location>
        <begin position="98"/>
        <end position="269"/>
    </location>
</feature>
<dbReference type="RefSeq" id="WP_137331710.1">
    <property type="nucleotide sequence ID" value="NZ_CP040077.1"/>
</dbReference>
<dbReference type="Proteomes" id="UP000298656">
    <property type="component" value="Chromosome 1"/>
</dbReference>
<dbReference type="GO" id="GO:0006790">
    <property type="term" value="P:sulfur compound metabolic process"/>
    <property type="evidence" value="ECO:0007669"/>
    <property type="project" value="TreeGrafter"/>
</dbReference>
<dbReference type="InterPro" id="IPR036374">
    <property type="entry name" value="OxRdtase_Mopterin-bd_sf"/>
</dbReference>
<reference evidence="7 8" key="1">
    <citation type="submission" date="2019-05" db="EMBL/GenBank/DDBJ databases">
        <title>Burkholderia sp. DHOD12, isolated from subtropical forest soil.</title>
        <authorList>
            <person name="Gao Z.-H."/>
            <person name="Qiu L.-H."/>
        </authorList>
    </citation>
    <scope>NUCLEOTIDE SEQUENCE [LARGE SCALE GENOMIC DNA]</scope>
    <source>
        <strain evidence="7 8">DHOD12</strain>
    </source>
</reference>
<accession>A0A4P8ISI9</accession>
<dbReference type="Gene3D" id="2.60.40.650">
    <property type="match status" value="1"/>
</dbReference>
<dbReference type="Pfam" id="PF03404">
    <property type="entry name" value="Mo-co_dimer"/>
    <property type="match status" value="1"/>
</dbReference>
<evidence type="ECO:0000259" key="6">
    <source>
        <dbReference type="Pfam" id="PF03404"/>
    </source>
</evidence>
<dbReference type="InterPro" id="IPR008335">
    <property type="entry name" value="Mopterin_OxRdtase_euk"/>
</dbReference>
<dbReference type="GO" id="GO:0030151">
    <property type="term" value="F:molybdenum ion binding"/>
    <property type="evidence" value="ECO:0007669"/>
    <property type="project" value="InterPro"/>
</dbReference>
<keyword evidence="8" id="KW-1185">Reference proteome</keyword>
<dbReference type="InterPro" id="IPR000572">
    <property type="entry name" value="OxRdtase_Mopterin-bd_dom"/>
</dbReference>
<dbReference type="SUPFAM" id="SSF81296">
    <property type="entry name" value="E set domains"/>
    <property type="match status" value="1"/>
</dbReference>
<dbReference type="Gene3D" id="3.90.420.10">
    <property type="entry name" value="Oxidoreductase, molybdopterin-binding domain"/>
    <property type="match status" value="1"/>
</dbReference>
<dbReference type="AlphaFoldDB" id="A0A4P8ISI9"/>
<dbReference type="InterPro" id="IPR014756">
    <property type="entry name" value="Ig_E-set"/>
</dbReference>
<evidence type="ECO:0000256" key="2">
    <source>
        <dbReference type="ARBA" id="ARBA00022505"/>
    </source>
</evidence>
<dbReference type="InterPro" id="IPR005066">
    <property type="entry name" value="MoCF_OxRdtse_dimer"/>
</dbReference>
<dbReference type="OrthoDB" id="9795587at2"/>
<keyword evidence="3" id="KW-0479">Metal-binding</keyword>
<organism evidence="7 8">
    <name type="scientific">Trinickia violacea</name>
    <dbReference type="NCBI Taxonomy" id="2571746"/>
    <lineage>
        <taxon>Bacteria</taxon>
        <taxon>Pseudomonadati</taxon>
        <taxon>Pseudomonadota</taxon>
        <taxon>Betaproteobacteria</taxon>
        <taxon>Burkholderiales</taxon>
        <taxon>Burkholderiaceae</taxon>
        <taxon>Trinickia</taxon>
    </lineage>
</organism>
<evidence type="ECO:0000256" key="3">
    <source>
        <dbReference type="ARBA" id="ARBA00022723"/>
    </source>
</evidence>
<evidence type="ECO:0000259" key="5">
    <source>
        <dbReference type="Pfam" id="PF00174"/>
    </source>
</evidence>
<dbReference type="InterPro" id="IPR006311">
    <property type="entry name" value="TAT_signal"/>
</dbReference>
<dbReference type="SUPFAM" id="SSF56524">
    <property type="entry name" value="Oxidoreductase molybdopterin-binding domain"/>
    <property type="match status" value="1"/>
</dbReference>
<comment type="cofactor">
    <cofactor evidence="1">
        <name>Mo-molybdopterin</name>
        <dbReference type="ChEBI" id="CHEBI:71302"/>
    </cofactor>
</comment>
<dbReference type="KEGG" id="tvl:FAZ95_06570"/>
<dbReference type="PROSITE" id="PS51318">
    <property type="entry name" value="TAT"/>
    <property type="match status" value="1"/>
</dbReference>
<dbReference type="Pfam" id="PF00174">
    <property type="entry name" value="Oxidored_molyb"/>
    <property type="match status" value="1"/>
</dbReference>
<name>A0A4P8ISI9_9BURK</name>
<gene>
    <name evidence="7" type="ORF">FAZ95_06570</name>
</gene>
<dbReference type="EMBL" id="CP040077">
    <property type="protein sequence ID" value="QCP48879.1"/>
    <property type="molecule type" value="Genomic_DNA"/>
</dbReference>
<evidence type="ECO:0000256" key="4">
    <source>
        <dbReference type="ARBA" id="ARBA00023002"/>
    </source>
</evidence>
<proteinExistence type="predicted"/>
<dbReference type="GO" id="GO:0043546">
    <property type="term" value="F:molybdopterin cofactor binding"/>
    <property type="evidence" value="ECO:0007669"/>
    <property type="project" value="TreeGrafter"/>
</dbReference>
<sequence length="413" mass="45508">MNKHERDISAQRRKLLGSLGALGVAAFGGSLTARGAESSTIELPFDNGERALTSAFPQKSGVILQRTRPPLIETPFDVFDQGVLTPNNRFYVRWHLASIPTAVDPATFRLDIRGHVNRVVSLTLNDLVRKFPRFEIVAVNQCSGNSRGFFSPRVPGGQWANGAMGNARWTGVRLKDLLEHAGVGANAVQARFNGLETGVIPQTPKFMKSLAIDHALDGEVMVAYAMNGEALPLLNGYPLRLVVPGWYATYWVKMLHDIEVLDKPDENFWTAKAYLVPDNHFANVHPGETGFNQVPIHTMLPRSFFTNVRSGATVRSEQPMLVRGIAFGGLNALKQVQFSANQGQTWTDANLGQDYGKYSFRQWHTVVSFPQPGKQVLMVRAVDATGQAQPNTPNWNGAGFMRNVIESVDIDVV</sequence>